<proteinExistence type="predicted"/>
<evidence type="ECO:0008006" key="3">
    <source>
        <dbReference type="Google" id="ProtNLM"/>
    </source>
</evidence>
<protein>
    <recommendedName>
        <fullName evidence="3">Patatin-like phospholipase family protein</fullName>
    </recommendedName>
</protein>
<comment type="caution">
    <text evidence="1">The sequence shown here is derived from an EMBL/GenBank/DDBJ whole genome shotgun (WGS) entry which is preliminary data.</text>
</comment>
<gene>
    <name evidence="1" type="ORF">ACFO3O_02340</name>
</gene>
<reference evidence="2" key="1">
    <citation type="journal article" date="2019" name="Int. J. Syst. Evol. Microbiol.">
        <title>The Global Catalogue of Microorganisms (GCM) 10K type strain sequencing project: providing services to taxonomists for standard genome sequencing and annotation.</title>
        <authorList>
            <consortium name="The Broad Institute Genomics Platform"/>
            <consortium name="The Broad Institute Genome Sequencing Center for Infectious Disease"/>
            <person name="Wu L."/>
            <person name="Ma J."/>
        </authorList>
    </citation>
    <scope>NUCLEOTIDE SEQUENCE [LARGE SCALE GENOMIC DNA]</scope>
    <source>
        <strain evidence="2">YJ-61-S</strain>
    </source>
</reference>
<dbReference type="Gene3D" id="3.40.1090.10">
    <property type="entry name" value="Cytosolic phospholipase A2 catalytic domain"/>
    <property type="match status" value="1"/>
</dbReference>
<dbReference type="EMBL" id="JBHSFV010000001">
    <property type="protein sequence ID" value="MFC4632725.1"/>
    <property type="molecule type" value="Genomic_DNA"/>
</dbReference>
<accession>A0ABV9HTG4</accession>
<dbReference type="RefSeq" id="WP_379976927.1">
    <property type="nucleotide sequence ID" value="NZ_JBHSFV010000001.1"/>
</dbReference>
<keyword evidence="2" id="KW-1185">Reference proteome</keyword>
<dbReference type="Proteomes" id="UP001596043">
    <property type="component" value="Unassembled WGS sequence"/>
</dbReference>
<organism evidence="1 2">
    <name type="scientific">Dokdonia ponticola</name>
    <dbReference type="NCBI Taxonomy" id="2041041"/>
    <lineage>
        <taxon>Bacteria</taxon>
        <taxon>Pseudomonadati</taxon>
        <taxon>Bacteroidota</taxon>
        <taxon>Flavobacteriia</taxon>
        <taxon>Flavobacteriales</taxon>
        <taxon>Flavobacteriaceae</taxon>
        <taxon>Dokdonia</taxon>
    </lineage>
</organism>
<evidence type="ECO:0000313" key="2">
    <source>
        <dbReference type="Proteomes" id="UP001596043"/>
    </source>
</evidence>
<sequence>MKNLLVSFFKANSTSKYSMLGILFATALLSVSCTENPFGATSNTEVEPEVKATITDNIHVAFAGGGWRAHTAHTAWTMSLLENNNHKLDNVFKNVESIGSNSGGSWFSTMLMYSPKFVSDIETIPLADWGDTKKGGWLGGQQNLFNDASVLGSGFACYAHAGSGDTYLLCVIGYYSGKHLNWNEAIKSLVFKDYSLGNLGLNTKPQKWASGKSLLIASTMLTNNIVLNSSSSIPLAGYNQYYQACVHGTASTHGKHGGSCSNGIANDVRPVTFSSVPSHLTSPPFFPELGTGKQISFAYSEQANNPYTGNATIKNPVINDQVEIMHAAAASSAALGFAASENISGGWDRSYATDNLALNFSLKNGVAKYDVAQDGTSVSDLASSVRVSLADGGPTDNSGVAQLIPFLQLNNKDTGFNIVAFDNVQGHPFVPGENGAAVGNDIATLFGEALCLGDKFCTGFNCDGTCVTVPELQIFESAPIETPITWSYSNEPSKYKNAPRLIYTKYIVKTTDNATFGIKKGSTGTLHAFTCYYPDAPTEPQNITKDGSFKAYNEMMQFINTGLKANNNKGLTLLEKALGLK</sequence>
<evidence type="ECO:0000313" key="1">
    <source>
        <dbReference type="EMBL" id="MFC4632725.1"/>
    </source>
</evidence>
<dbReference type="PROSITE" id="PS51257">
    <property type="entry name" value="PROKAR_LIPOPROTEIN"/>
    <property type="match status" value="1"/>
</dbReference>
<name>A0ABV9HTG4_9FLAO</name>